<accession>A0A517M0U8</accession>
<evidence type="ECO:0000313" key="2">
    <source>
        <dbReference type="Proteomes" id="UP000319557"/>
    </source>
</evidence>
<dbReference type="Proteomes" id="UP000319557">
    <property type="component" value="Chromosome"/>
</dbReference>
<dbReference type="AlphaFoldDB" id="A0A517M0U8"/>
<sequence>MWHLSYRPEIENDVVAAVTWYDDKQIGLGDYFPIEYLADVRRICDTPLLFAIAANGLRPCRLKRFSYVIHFDVDGKEILIVASIAGGRDDPAFVHRNG</sequence>
<proteinExistence type="predicted"/>
<organism evidence="1 2">
    <name type="scientific">Rosistilla ulvae</name>
    <dbReference type="NCBI Taxonomy" id="1930277"/>
    <lineage>
        <taxon>Bacteria</taxon>
        <taxon>Pseudomonadati</taxon>
        <taxon>Planctomycetota</taxon>
        <taxon>Planctomycetia</taxon>
        <taxon>Pirellulales</taxon>
        <taxon>Pirellulaceae</taxon>
        <taxon>Rosistilla</taxon>
    </lineage>
</organism>
<protein>
    <recommendedName>
        <fullName evidence="3">Plasmid stabilization system protein</fullName>
    </recommendedName>
</protein>
<reference evidence="1 2" key="1">
    <citation type="submission" date="2019-02" db="EMBL/GenBank/DDBJ databases">
        <title>Deep-cultivation of Planctomycetes and their phenomic and genomic characterization uncovers novel biology.</title>
        <authorList>
            <person name="Wiegand S."/>
            <person name="Jogler M."/>
            <person name="Boedeker C."/>
            <person name="Pinto D."/>
            <person name="Vollmers J."/>
            <person name="Rivas-Marin E."/>
            <person name="Kohn T."/>
            <person name="Peeters S.H."/>
            <person name="Heuer A."/>
            <person name="Rast P."/>
            <person name="Oberbeckmann S."/>
            <person name="Bunk B."/>
            <person name="Jeske O."/>
            <person name="Meyerdierks A."/>
            <person name="Storesund J.E."/>
            <person name="Kallscheuer N."/>
            <person name="Luecker S."/>
            <person name="Lage O.M."/>
            <person name="Pohl T."/>
            <person name="Merkel B.J."/>
            <person name="Hornburger P."/>
            <person name="Mueller R.-W."/>
            <person name="Bruemmer F."/>
            <person name="Labrenz M."/>
            <person name="Spormann A.M."/>
            <person name="Op den Camp H."/>
            <person name="Overmann J."/>
            <person name="Amann R."/>
            <person name="Jetten M.S.M."/>
            <person name="Mascher T."/>
            <person name="Medema M.H."/>
            <person name="Devos D.P."/>
            <person name="Kaster A.-K."/>
            <person name="Ovreas L."/>
            <person name="Rohde M."/>
            <person name="Galperin M.Y."/>
            <person name="Jogler C."/>
        </authorList>
    </citation>
    <scope>NUCLEOTIDE SEQUENCE [LARGE SCALE GENOMIC DNA]</scope>
    <source>
        <strain evidence="1 2">EC9</strain>
    </source>
</reference>
<name>A0A517M0U8_9BACT</name>
<dbReference type="KEGG" id="ruv:EC9_26940"/>
<keyword evidence="2" id="KW-1185">Reference proteome</keyword>
<dbReference type="EMBL" id="CP036261">
    <property type="protein sequence ID" value="QDS88503.1"/>
    <property type="molecule type" value="Genomic_DNA"/>
</dbReference>
<evidence type="ECO:0008006" key="3">
    <source>
        <dbReference type="Google" id="ProtNLM"/>
    </source>
</evidence>
<evidence type="ECO:0000313" key="1">
    <source>
        <dbReference type="EMBL" id="QDS88503.1"/>
    </source>
</evidence>
<gene>
    <name evidence="1" type="ORF">EC9_26940</name>
</gene>